<dbReference type="GO" id="GO:0005524">
    <property type="term" value="F:ATP binding"/>
    <property type="evidence" value="ECO:0007669"/>
    <property type="project" value="UniProtKB-KW"/>
</dbReference>
<dbReference type="InterPro" id="IPR011009">
    <property type="entry name" value="Kinase-like_dom_sf"/>
</dbReference>
<evidence type="ECO:0000256" key="1">
    <source>
        <dbReference type="ARBA" id="ARBA00022605"/>
    </source>
</evidence>
<accession>U2EHZ7</accession>
<comment type="caution">
    <text evidence="11">The sequence shown here is derived from an EMBL/GenBank/DDBJ whole genome shotgun (WGS) entry which is preliminary data.</text>
</comment>
<evidence type="ECO:0000256" key="2">
    <source>
        <dbReference type="ARBA" id="ARBA00022679"/>
    </source>
</evidence>
<dbReference type="RefSeq" id="WP_006915151.1">
    <property type="nucleotide sequence ID" value="NZ_AFNV02000030.1"/>
</dbReference>
<dbReference type="HAMAP" id="MF_00301">
    <property type="entry name" value="Homoser_kinase_2"/>
    <property type="match status" value="1"/>
</dbReference>
<keyword evidence="3 8" id="KW-0791">Threonine biosynthesis</keyword>
<dbReference type="NCBIfam" id="TIGR00938">
    <property type="entry name" value="thrB_alt"/>
    <property type="match status" value="1"/>
</dbReference>
<dbReference type="CDD" id="cd05153">
    <property type="entry name" value="HomoserineK_II"/>
    <property type="match status" value="1"/>
</dbReference>
<proteinExistence type="inferred from homology"/>
<feature type="domain" description="Aminoglycoside phosphotransferase" evidence="10">
    <location>
        <begin position="28"/>
        <end position="256"/>
    </location>
</feature>
<dbReference type="UniPathway" id="UPA00050">
    <property type="reaction ID" value="UER00064"/>
</dbReference>
<dbReference type="Proteomes" id="UP000006242">
    <property type="component" value="Unassembled WGS sequence"/>
</dbReference>
<evidence type="ECO:0000256" key="7">
    <source>
        <dbReference type="ARBA" id="ARBA00038240"/>
    </source>
</evidence>
<dbReference type="eggNOG" id="COG2334">
    <property type="taxonomic scope" value="Bacteria"/>
</dbReference>
<dbReference type="GO" id="GO:0009088">
    <property type="term" value="P:threonine biosynthetic process"/>
    <property type="evidence" value="ECO:0007669"/>
    <property type="project" value="UniProtKB-UniRule"/>
</dbReference>
<dbReference type="EMBL" id="AFNV02000030">
    <property type="protein sequence ID" value="ERJ17700.1"/>
    <property type="molecule type" value="Genomic_DNA"/>
</dbReference>
<keyword evidence="1 8" id="KW-0028">Amino-acid biosynthesis</keyword>
<keyword evidence="2 8" id="KW-0808">Transferase</keyword>
<dbReference type="Gene3D" id="3.30.200.20">
    <property type="entry name" value="Phosphorylase Kinase, domain 1"/>
    <property type="match status" value="1"/>
</dbReference>
<keyword evidence="12" id="KW-1185">Reference proteome</keyword>
<dbReference type="SUPFAM" id="SSF56112">
    <property type="entry name" value="Protein kinase-like (PK-like)"/>
    <property type="match status" value="1"/>
</dbReference>
<comment type="similarity">
    <text evidence="7 8">Belongs to the pseudomonas-type ThrB family.</text>
</comment>
<dbReference type="OrthoDB" id="9777460at2"/>
<evidence type="ECO:0000313" key="11">
    <source>
        <dbReference type="EMBL" id="ERJ17700.1"/>
    </source>
</evidence>
<keyword evidence="6 8" id="KW-0067">ATP-binding</keyword>
<dbReference type="NCBIfam" id="NF003558">
    <property type="entry name" value="PRK05231.1"/>
    <property type="match status" value="1"/>
</dbReference>
<evidence type="ECO:0000256" key="8">
    <source>
        <dbReference type="HAMAP-Rule" id="MF_00301"/>
    </source>
</evidence>
<dbReference type="GO" id="GO:0004413">
    <property type="term" value="F:homoserine kinase activity"/>
    <property type="evidence" value="ECO:0007669"/>
    <property type="project" value="UniProtKB-UniRule"/>
</dbReference>
<keyword evidence="4 8" id="KW-0547">Nucleotide-binding</keyword>
<organism evidence="11 12">
    <name type="scientific">Salinisphaera shabanensis E1L3A</name>
    <dbReference type="NCBI Taxonomy" id="1033802"/>
    <lineage>
        <taxon>Bacteria</taxon>
        <taxon>Pseudomonadati</taxon>
        <taxon>Pseudomonadota</taxon>
        <taxon>Gammaproteobacteria</taxon>
        <taxon>Salinisphaerales</taxon>
        <taxon>Salinisphaeraceae</taxon>
        <taxon>Salinisphaera</taxon>
    </lineage>
</organism>
<dbReference type="InterPro" id="IPR002575">
    <property type="entry name" value="Aminoglycoside_PTrfase"/>
</dbReference>
<comment type="catalytic activity">
    <reaction evidence="8">
        <text>L-homoserine + ATP = O-phospho-L-homoserine + ADP + H(+)</text>
        <dbReference type="Rhea" id="RHEA:13985"/>
        <dbReference type="ChEBI" id="CHEBI:15378"/>
        <dbReference type="ChEBI" id="CHEBI:30616"/>
        <dbReference type="ChEBI" id="CHEBI:57476"/>
        <dbReference type="ChEBI" id="CHEBI:57590"/>
        <dbReference type="ChEBI" id="CHEBI:456216"/>
        <dbReference type="EC" id="2.7.1.39"/>
    </reaction>
</comment>
<evidence type="ECO:0000256" key="5">
    <source>
        <dbReference type="ARBA" id="ARBA00022777"/>
    </source>
</evidence>
<dbReference type="InterPro" id="IPR005280">
    <property type="entry name" value="Homoserine_kinase_II"/>
</dbReference>
<evidence type="ECO:0000259" key="10">
    <source>
        <dbReference type="Pfam" id="PF01636"/>
    </source>
</evidence>
<name>U2EHZ7_9GAMM</name>
<keyword evidence="5 8" id="KW-0418">Kinase</keyword>
<dbReference type="PANTHER" id="PTHR21064">
    <property type="entry name" value="AMINOGLYCOSIDE PHOSPHOTRANSFERASE DOMAIN-CONTAINING PROTEIN-RELATED"/>
    <property type="match status" value="1"/>
</dbReference>
<evidence type="ECO:0000313" key="12">
    <source>
        <dbReference type="Proteomes" id="UP000006242"/>
    </source>
</evidence>
<dbReference type="PANTHER" id="PTHR21064:SF6">
    <property type="entry name" value="AMINOGLYCOSIDE PHOSPHOTRANSFERASE DOMAIN-CONTAINING PROTEIN"/>
    <property type="match status" value="1"/>
</dbReference>
<reference evidence="11 12" key="1">
    <citation type="journal article" date="2011" name="J. Bacteriol.">
        <title>Genome sequence of Salinisphaera shabanensis, a gammaproteobacterium from the harsh, variable environment of the brine-seawater interface of the Shaban Deep in the Red Sea.</title>
        <authorList>
            <person name="Antunes A."/>
            <person name="Alam I."/>
            <person name="Bajic V.B."/>
            <person name="Stingl U."/>
        </authorList>
    </citation>
    <scope>NUCLEOTIDE SEQUENCE [LARGE SCALE GENOMIC DNA]</scope>
    <source>
        <strain evidence="11 12">E1L3A</strain>
    </source>
</reference>
<dbReference type="AlphaFoldDB" id="U2EHZ7"/>
<comment type="pathway">
    <text evidence="8">Amino-acid biosynthesis; L-threonine biosynthesis; L-threonine from L-aspartate: step 4/5.</text>
</comment>
<dbReference type="InterPro" id="IPR050249">
    <property type="entry name" value="Pseudomonas-type_ThrB"/>
</dbReference>
<evidence type="ECO:0000256" key="9">
    <source>
        <dbReference type="NCBIfam" id="TIGR00938"/>
    </source>
</evidence>
<dbReference type="EC" id="2.7.1.39" evidence="8 9"/>
<gene>
    <name evidence="8 11" type="primary">thrB</name>
    <name evidence="11" type="ORF">SSPSH_003463</name>
</gene>
<evidence type="ECO:0000256" key="6">
    <source>
        <dbReference type="ARBA" id="ARBA00022840"/>
    </source>
</evidence>
<protein>
    <recommendedName>
        <fullName evidence="8 9">Homoserine kinase</fullName>
        <shortName evidence="8">HK</shortName>
        <shortName evidence="8">HSK</shortName>
        <ecNumber evidence="8 9">2.7.1.39</ecNumber>
    </recommendedName>
</protein>
<sequence length="318" mass="35759">MSVYTRVTEDDLRALLAEYSIGELEDFCGITAGITNTNYFVDTSTGRWVLTLFEQMDNGSLPFFMQLMDHLAGHGVPGAHPVARNDGGFLSRVQNRPAALVYRLAGASIETPEAGHCASLGGVVAEMHRAVRSFGEAQPNPRDLAWISNARDRLVDRLDADTAALLDDEIAFQRDSTHMTYRSLPEAVIHADMFRDNVLFADDRVSGIIDFYYACHDYLLFDLAVICNDWAFDDNGQYRGTHWQAFIRAYDRRRALTEAEHAAWPAMLRAAALRFWASRLIDYHFPMDGDVTHIHDPSPFERLLRAHRKAAPALIGQP</sequence>
<dbReference type="Gene3D" id="3.90.1200.10">
    <property type="match status" value="1"/>
</dbReference>
<dbReference type="STRING" id="1033802.SSPSH_003463"/>
<reference evidence="11 12" key="2">
    <citation type="journal article" date="2013" name="PLoS ONE">
        <title>INDIGO - INtegrated Data Warehouse of MIcrobial GenOmes with Examples from the Red Sea Extremophiles.</title>
        <authorList>
            <person name="Alam I."/>
            <person name="Antunes A."/>
            <person name="Kamau A.A."/>
            <person name="Ba Alawi W."/>
            <person name="Kalkatawi M."/>
            <person name="Stingl U."/>
            <person name="Bajic V.B."/>
        </authorList>
    </citation>
    <scope>NUCLEOTIDE SEQUENCE [LARGE SCALE GENOMIC DNA]</scope>
    <source>
        <strain evidence="11 12">E1L3A</strain>
    </source>
</reference>
<evidence type="ECO:0000256" key="3">
    <source>
        <dbReference type="ARBA" id="ARBA00022697"/>
    </source>
</evidence>
<evidence type="ECO:0000256" key="4">
    <source>
        <dbReference type="ARBA" id="ARBA00022741"/>
    </source>
</evidence>
<dbReference type="Pfam" id="PF01636">
    <property type="entry name" value="APH"/>
    <property type="match status" value="1"/>
</dbReference>